<feature type="domain" description="FAD-binding FR-type" evidence="12">
    <location>
        <begin position="23"/>
        <end position="116"/>
    </location>
</feature>
<dbReference type="STRING" id="1776334.APZ16_05625"/>
<feature type="binding site" evidence="11">
    <location>
        <position position="254"/>
    </location>
    <ligand>
        <name>[2Fe-2S] cluster</name>
        <dbReference type="ChEBI" id="CHEBI:190135"/>
    </ligand>
</feature>
<evidence type="ECO:0000259" key="12">
    <source>
        <dbReference type="PROSITE" id="PS51384"/>
    </source>
</evidence>
<dbReference type="Pfam" id="PF10418">
    <property type="entry name" value="DHODB_Fe-S_bind"/>
    <property type="match status" value="1"/>
</dbReference>
<evidence type="ECO:0000313" key="13">
    <source>
        <dbReference type="EMBL" id="KUO40895.1"/>
    </source>
</evidence>
<keyword evidence="7" id="KW-0249">Electron transport</keyword>
<dbReference type="PROSITE" id="PS51384">
    <property type="entry name" value="FAD_FR"/>
    <property type="match status" value="1"/>
</dbReference>
<dbReference type="GO" id="GO:0046872">
    <property type="term" value="F:metal ion binding"/>
    <property type="evidence" value="ECO:0007669"/>
    <property type="project" value="UniProtKB-KW"/>
</dbReference>
<accession>A0A147JWM9</accession>
<dbReference type="InterPro" id="IPR017938">
    <property type="entry name" value="Riboflavin_synthase-like_b-brl"/>
</dbReference>
<dbReference type="GO" id="GO:0006221">
    <property type="term" value="P:pyrimidine nucleotide biosynthetic process"/>
    <property type="evidence" value="ECO:0007669"/>
    <property type="project" value="InterPro"/>
</dbReference>
<keyword evidence="4 11" id="KW-0001">2Fe-2S</keyword>
<dbReference type="InterPro" id="IPR012165">
    <property type="entry name" value="Cyt_c3_hydrogenase_gsu"/>
</dbReference>
<evidence type="ECO:0000256" key="7">
    <source>
        <dbReference type="ARBA" id="ARBA00022982"/>
    </source>
</evidence>
<comment type="cofactor">
    <cofactor evidence="10">
        <name>[2Fe-2S] cluster</name>
        <dbReference type="ChEBI" id="CHEBI:190135"/>
    </cofactor>
</comment>
<dbReference type="InterPro" id="IPR050353">
    <property type="entry name" value="PyrK_electron_transfer"/>
</dbReference>
<feature type="binding site" evidence="11">
    <location>
        <position position="244"/>
    </location>
    <ligand>
        <name>[2Fe-2S] cluster</name>
        <dbReference type="ChEBI" id="CHEBI:190135"/>
    </ligand>
</feature>
<evidence type="ECO:0000256" key="6">
    <source>
        <dbReference type="ARBA" id="ARBA00022827"/>
    </source>
</evidence>
<dbReference type="SUPFAM" id="SSF52343">
    <property type="entry name" value="Ferredoxin reductase-like, C-terminal NADP-linked domain"/>
    <property type="match status" value="1"/>
</dbReference>
<comment type="cofactor">
    <cofactor evidence="11">
        <name>[2Fe-2S] cluster</name>
        <dbReference type="ChEBI" id="CHEBI:190135"/>
    </cofactor>
    <text evidence="11">Binds 1 [2Fe-2S] cluster per subunit.</text>
</comment>
<dbReference type="Gene3D" id="2.40.30.10">
    <property type="entry name" value="Translation factors"/>
    <property type="match status" value="1"/>
</dbReference>
<evidence type="ECO:0000256" key="10">
    <source>
        <dbReference type="ARBA" id="ARBA00034078"/>
    </source>
</evidence>
<dbReference type="AlphaFoldDB" id="A0A147JWM9"/>
<keyword evidence="9 11" id="KW-0411">Iron-sulfur</keyword>
<organism evidence="13 14">
    <name type="scientific">Hadarchaeum yellowstonense</name>
    <dbReference type="NCBI Taxonomy" id="1776334"/>
    <lineage>
        <taxon>Archaea</taxon>
        <taxon>Methanobacteriati</taxon>
        <taxon>Candidatus Hadarchaeota</taxon>
        <taxon>Candidatus Hadarchaeia</taxon>
        <taxon>Candidatus Hadarchaeales</taxon>
        <taxon>Candidatus Hadarchaeaceae</taxon>
        <taxon>Candidatus Hadarchaeum</taxon>
    </lineage>
</organism>
<dbReference type="EMBL" id="LQMQ01000032">
    <property type="protein sequence ID" value="KUO40895.1"/>
    <property type="molecule type" value="Genomic_DNA"/>
</dbReference>
<keyword evidence="8 11" id="KW-0408">Iron</keyword>
<evidence type="ECO:0000256" key="11">
    <source>
        <dbReference type="PIRSR" id="PIRSR006816-2"/>
    </source>
</evidence>
<proteinExistence type="inferred from homology"/>
<keyword evidence="6" id="KW-0274">FAD</keyword>
<dbReference type="GO" id="GO:0016491">
    <property type="term" value="F:oxidoreductase activity"/>
    <property type="evidence" value="ECO:0007669"/>
    <property type="project" value="InterPro"/>
</dbReference>
<dbReference type="PANTHER" id="PTHR43513:SF3">
    <property type="entry name" value="DIHYDROOROTATE DEHYDROGENASE B (NAD(+)), ELECTRON TRANSFER SUBUNIT-RELATED"/>
    <property type="match status" value="1"/>
</dbReference>
<protein>
    <recommendedName>
        <fullName evidence="12">FAD-binding FR-type domain-containing protein</fullName>
    </recommendedName>
</protein>
<evidence type="ECO:0000256" key="1">
    <source>
        <dbReference type="ARBA" id="ARBA00006422"/>
    </source>
</evidence>
<evidence type="ECO:0000256" key="3">
    <source>
        <dbReference type="ARBA" id="ARBA00022630"/>
    </source>
</evidence>
<feature type="binding site" evidence="11">
    <location>
        <position position="241"/>
    </location>
    <ligand>
        <name>[2Fe-2S] cluster</name>
        <dbReference type="ChEBI" id="CHEBI:190135"/>
    </ligand>
</feature>
<dbReference type="Proteomes" id="UP000074294">
    <property type="component" value="Unassembled WGS sequence"/>
</dbReference>
<dbReference type="Gene3D" id="2.10.240.10">
    <property type="entry name" value="Dihydroorotate dehydrogenase, electron transfer subunit"/>
    <property type="match status" value="1"/>
</dbReference>
<gene>
    <name evidence="13" type="ORF">APZ16_05625</name>
</gene>
<evidence type="ECO:0000256" key="8">
    <source>
        <dbReference type="ARBA" id="ARBA00023004"/>
    </source>
</evidence>
<reference evidence="13 14" key="1">
    <citation type="journal article" date="2016" name="Nat. Microbiol.">
        <title>Genomic inference of the metabolism of cosmopolitan subsurface Archaea, Hadesarchaea.</title>
        <authorList>
            <person name="Baker B.J."/>
            <person name="Saw J.H."/>
            <person name="Lind A.E."/>
            <person name="Lazar C.S."/>
            <person name="Hinrichs K.-U."/>
            <person name="Teske A.P."/>
            <person name="Ettema T.J."/>
        </authorList>
    </citation>
    <scope>NUCLEOTIDE SEQUENCE [LARGE SCALE GENOMIC DNA]</scope>
</reference>
<dbReference type="InterPro" id="IPR017927">
    <property type="entry name" value="FAD-bd_FR_type"/>
</dbReference>
<feature type="binding site" evidence="11">
    <location>
        <position position="236"/>
    </location>
    <ligand>
        <name>[2Fe-2S] cluster</name>
        <dbReference type="ChEBI" id="CHEBI:190135"/>
    </ligand>
</feature>
<dbReference type="SUPFAM" id="SSF63380">
    <property type="entry name" value="Riboflavin synthase domain-like"/>
    <property type="match status" value="1"/>
</dbReference>
<keyword evidence="3" id="KW-0285">Flavoprotein</keyword>
<evidence type="ECO:0000256" key="5">
    <source>
        <dbReference type="ARBA" id="ARBA00022723"/>
    </source>
</evidence>
<dbReference type="Gene3D" id="3.40.50.80">
    <property type="entry name" value="Nucleotide-binding domain of ferredoxin-NADP reductase (FNR) module"/>
    <property type="match status" value="1"/>
</dbReference>
<comment type="caution">
    <text evidence="13">The sequence shown here is derived from an EMBL/GenBank/DDBJ whole genome shotgun (WGS) entry which is preliminary data.</text>
</comment>
<keyword evidence="5 11" id="KW-0479">Metal-binding</keyword>
<dbReference type="InterPro" id="IPR037117">
    <property type="entry name" value="Dihydroorotate_DH_ele_sf"/>
</dbReference>
<evidence type="ECO:0000256" key="4">
    <source>
        <dbReference type="ARBA" id="ARBA00022714"/>
    </source>
</evidence>
<dbReference type="GO" id="GO:0050660">
    <property type="term" value="F:flavin adenine dinucleotide binding"/>
    <property type="evidence" value="ECO:0007669"/>
    <property type="project" value="InterPro"/>
</dbReference>
<keyword evidence="2" id="KW-0813">Transport</keyword>
<sequence>MMLPENSGRQGGGVEGALSYSDFRFRPARIKKVVAESPKVKSFYLEVREGELPRPGQFYMVWLPGHEEVPMSASDAGADFIRITVSREGETTAQFHRLRRGDSLFLRGPFGNGFSLEGKSFLLVSGGYGAAPLIFAAKEISRAGGRCTYLSGAKNRSELLFLGELRRLGVEPLVATEDGSAGHRGLVTDLVDAVLPRGKYQRVLTCGPELMMYEVVKRAVGRGIKVQASLERYMKCGFGLCGSCVLDPVGLRVCCDGPVFDGELLLKTDFGKRRREASGAGVSL</sequence>
<name>A0A147JWM9_HADYE</name>
<comment type="similarity">
    <text evidence="1">Belongs to the PyrK family.</text>
</comment>
<dbReference type="GO" id="GO:0051537">
    <property type="term" value="F:2 iron, 2 sulfur cluster binding"/>
    <property type="evidence" value="ECO:0007669"/>
    <property type="project" value="UniProtKB-KW"/>
</dbReference>
<dbReference type="PIRSF" id="PIRSF006816">
    <property type="entry name" value="Cyc3_hyd_g"/>
    <property type="match status" value="1"/>
</dbReference>
<evidence type="ECO:0000313" key="14">
    <source>
        <dbReference type="Proteomes" id="UP000074294"/>
    </source>
</evidence>
<dbReference type="NCBIfam" id="NF000796">
    <property type="entry name" value="PRK00054.1-1"/>
    <property type="match status" value="1"/>
</dbReference>
<evidence type="ECO:0000256" key="9">
    <source>
        <dbReference type="ARBA" id="ARBA00023014"/>
    </source>
</evidence>
<dbReference type="InterPro" id="IPR039261">
    <property type="entry name" value="FNR_nucleotide-bd"/>
</dbReference>
<dbReference type="PANTHER" id="PTHR43513">
    <property type="entry name" value="DIHYDROOROTATE DEHYDROGENASE B (NAD(+)), ELECTRON TRANSFER SUBUNIT"/>
    <property type="match status" value="1"/>
</dbReference>
<evidence type="ECO:0000256" key="2">
    <source>
        <dbReference type="ARBA" id="ARBA00022448"/>
    </source>
</evidence>
<dbReference type="InterPro" id="IPR019480">
    <property type="entry name" value="Dihydroorotate_DH_Fe-S-bd"/>
</dbReference>